<dbReference type="RefSeq" id="WP_023045967.1">
    <property type="nucleotide sequence ID" value="NZ_AXDT01000223.1"/>
</dbReference>
<gene>
    <name evidence="2" type="ORF">O185_20900</name>
</gene>
<evidence type="ECO:0000256" key="1">
    <source>
        <dbReference type="SAM" id="MobiDB-lite"/>
    </source>
</evidence>
<protein>
    <submittedName>
        <fullName evidence="2">Uncharacterized protein</fullName>
    </submittedName>
</protein>
<dbReference type="AlphaFoldDB" id="U7QV61"/>
<evidence type="ECO:0000313" key="3">
    <source>
        <dbReference type="Proteomes" id="UP000017133"/>
    </source>
</evidence>
<proteinExistence type="predicted"/>
<dbReference type="Proteomes" id="UP000017133">
    <property type="component" value="Unassembled WGS sequence"/>
</dbReference>
<dbReference type="EMBL" id="AXDT01000223">
    <property type="protein sequence ID" value="ERT11167.1"/>
    <property type="molecule type" value="Genomic_DNA"/>
</dbReference>
<accession>U7QV61</accession>
<reference evidence="2 3" key="1">
    <citation type="submission" date="2013-10" db="EMBL/GenBank/DDBJ databases">
        <title>Whole Genome Shotgun Sequence of Photorhabdus temperata J3.</title>
        <authorList>
            <person name="Park G.-S."/>
            <person name="Hong S.-J."/>
            <person name="Shin J.-H."/>
        </authorList>
    </citation>
    <scope>NUCLEOTIDE SEQUENCE [LARGE SCALE GENOMIC DNA]</scope>
    <source>
        <strain evidence="2 3">J3</strain>
    </source>
</reference>
<feature type="region of interest" description="Disordered" evidence="1">
    <location>
        <begin position="35"/>
        <end position="62"/>
    </location>
</feature>
<name>U7QV61_PHOTE</name>
<sequence>MLGQCFADADTEAMLRPFVENEALAAEFRDLMEQEQTRRNQGGLYRDEENNLLALRGDEEDE</sequence>
<organism evidence="2 3">
    <name type="scientific">Photorhabdus temperata J3</name>
    <dbReference type="NCBI Taxonomy" id="1389415"/>
    <lineage>
        <taxon>Bacteria</taxon>
        <taxon>Pseudomonadati</taxon>
        <taxon>Pseudomonadota</taxon>
        <taxon>Gammaproteobacteria</taxon>
        <taxon>Enterobacterales</taxon>
        <taxon>Morganellaceae</taxon>
        <taxon>Photorhabdus</taxon>
    </lineage>
</organism>
<dbReference type="PATRIC" id="fig|1389415.4.peg.4179"/>
<keyword evidence="3" id="KW-1185">Reference proteome</keyword>
<evidence type="ECO:0000313" key="2">
    <source>
        <dbReference type="EMBL" id="ERT11167.1"/>
    </source>
</evidence>
<comment type="caution">
    <text evidence="2">The sequence shown here is derived from an EMBL/GenBank/DDBJ whole genome shotgun (WGS) entry which is preliminary data.</text>
</comment>